<feature type="domain" description="CN hydrolase" evidence="1">
    <location>
        <begin position="6"/>
        <end position="234"/>
    </location>
</feature>
<sequence length="234" mass="23931">MRAPSLTVAAAQPACRALDVAGNAEAHAGVVRAAQARVVVFPELSLTGYELDAAPVACDHDVLIPIIDACAATGSLALVGAPVEEQGRRFIAMLAVDGAGARPAYRKTWLGGNEPTQFHPGDGPTVLEVDGWRLGLGICSDTGVAQHVAGIAALNVDAYLAGLVHRPQELPEQEARAVVIARACRAFVVFASFAGPTGDVFTQTAGASAIYSAEGLAIARTGPDQGGVVRATLT</sequence>
<dbReference type="PROSITE" id="PS50263">
    <property type="entry name" value="CN_HYDROLASE"/>
    <property type="match status" value="1"/>
</dbReference>
<dbReference type="InterPro" id="IPR003010">
    <property type="entry name" value="C-N_Hydrolase"/>
</dbReference>
<reference evidence="3" key="1">
    <citation type="submission" date="2023-07" db="EMBL/GenBank/DDBJ databases">
        <title>30 novel species of actinomycetes from the DSMZ collection.</title>
        <authorList>
            <person name="Nouioui I."/>
        </authorList>
    </citation>
    <scope>NUCLEOTIDE SEQUENCE [LARGE SCALE GENOMIC DNA]</scope>
    <source>
        <strain evidence="3">DSM 44399</strain>
    </source>
</reference>
<evidence type="ECO:0000259" key="1">
    <source>
        <dbReference type="PROSITE" id="PS50263"/>
    </source>
</evidence>
<keyword evidence="3" id="KW-1185">Reference proteome</keyword>
<evidence type="ECO:0000313" key="3">
    <source>
        <dbReference type="Proteomes" id="UP001183176"/>
    </source>
</evidence>
<dbReference type="InterPro" id="IPR052737">
    <property type="entry name" value="Omega-amidase_YafV"/>
</dbReference>
<protein>
    <submittedName>
        <fullName evidence="2">Carbon-nitrogen hydrolase family protein</fullName>
    </submittedName>
</protein>
<dbReference type="InterPro" id="IPR036526">
    <property type="entry name" value="C-N_Hydrolase_sf"/>
</dbReference>
<accession>A0ABU2JCI9</accession>
<dbReference type="EMBL" id="JAVREH010000018">
    <property type="protein sequence ID" value="MDT0262476.1"/>
    <property type="molecule type" value="Genomic_DNA"/>
</dbReference>
<dbReference type="PANTHER" id="PTHR47799">
    <property type="entry name" value="OMEGA-AMIDASE YAFV"/>
    <property type="match status" value="1"/>
</dbReference>
<gene>
    <name evidence="2" type="ORF">RM423_13845</name>
</gene>
<comment type="caution">
    <text evidence="2">The sequence shown here is derived from an EMBL/GenBank/DDBJ whole genome shotgun (WGS) entry which is preliminary data.</text>
</comment>
<evidence type="ECO:0000313" key="2">
    <source>
        <dbReference type="EMBL" id="MDT0262476.1"/>
    </source>
</evidence>
<dbReference type="PANTHER" id="PTHR47799:SF1">
    <property type="entry name" value="OMEGA-AMIDASE YAFV"/>
    <property type="match status" value="1"/>
</dbReference>
<proteinExistence type="predicted"/>
<dbReference type="SUPFAM" id="SSF56317">
    <property type="entry name" value="Carbon-nitrogen hydrolase"/>
    <property type="match status" value="1"/>
</dbReference>
<dbReference type="Proteomes" id="UP001183176">
    <property type="component" value="Unassembled WGS sequence"/>
</dbReference>
<keyword evidence="2" id="KW-0378">Hydrolase</keyword>
<dbReference type="CDD" id="cd07197">
    <property type="entry name" value="nitrilase"/>
    <property type="match status" value="1"/>
</dbReference>
<name>A0ABU2JCI9_9ACTN</name>
<dbReference type="Pfam" id="PF00795">
    <property type="entry name" value="CN_hydrolase"/>
    <property type="match status" value="1"/>
</dbReference>
<dbReference type="Gene3D" id="3.60.110.10">
    <property type="entry name" value="Carbon-nitrogen hydrolase"/>
    <property type="match status" value="1"/>
</dbReference>
<dbReference type="GO" id="GO:0016787">
    <property type="term" value="F:hydrolase activity"/>
    <property type="evidence" value="ECO:0007669"/>
    <property type="project" value="UniProtKB-KW"/>
</dbReference>
<organism evidence="2 3">
    <name type="scientific">Jatrophihabitans lederbergiae</name>
    <dbReference type="NCBI Taxonomy" id="3075547"/>
    <lineage>
        <taxon>Bacteria</taxon>
        <taxon>Bacillati</taxon>
        <taxon>Actinomycetota</taxon>
        <taxon>Actinomycetes</taxon>
        <taxon>Jatrophihabitantales</taxon>
        <taxon>Jatrophihabitantaceae</taxon>
        <taxon>Jatrophihabitans</taxon>
    </lineage>
</organism>
<dbReference type="RefSeq" id="WP_311423625.1">
    <property type="nucleotide sequence ID" value="NZ_JAVREH010000018.1"/>
</dbReference>